<reference evidence="4" key="1">
    <citation type="submission" date="2025-08" db="UniProtKB">
        <authorList>
            <consortium name="RefSeq"/>
        </authorList>
    </citation>
    <scope>IDENTIFICATION</scope>
</reference>
<dbReference type="RefSeq" id="XP_052737287.1">
    <property type="nucleotide sequence ID" value="XM_052881327.1"/>
</dbReference>
<name>A0ABM3LE04_BICAN</name>
<evidence type="ECO:0000313" key="4">
    <source>
        <dbReference type="RefSeq" id="XP_052737287.1"/>
    </source>
</evidence>
<organism evidence="3 4">
    <name type="scientific">Bicyclus anynana</name>
    <name type="common">Squinting bush brown butterfly</name>
    <dbReference type="NCBI Taxonomy" id="110368"/>
    <lineage>
        <taxon>Eukaryota</taxon>
        <taxon>Metazoa</taxon>
        <taxon>Ecdysozoa</taxon>
        <taxon>Arthropoda</taxon>
        <taxon>Hexapoda</taxon>
        <taxon>Insecta</taxon>
        <taxon>Pterygota</taxon>
        <taxon>Neoptera</taxon>
        <taxon>Endopterygota</taxon>
        <taxon>Lepidoptera</taxon>
        <taxon>Glossata</taxon>
        <taxon>Ditrysia</taxon>
        <taxon>Papilionoidea</taxon>
        <taxon>Nymphalidae</taxon>
        <taxon>Satyrinae</taxon>
        <taxon>Satyrini</taxon>
        <taxon>Mycalesina</taxon>
        <taxon>Bicyclus</taxon>
    </lineage>
</organism>
<keyword evidence="1" id="KW-0812">Transmembrane</keyword>
<keyword evidence="1" id="KW-1133">Transmembrane helix</keyword>
<feature type="signal peptide" evidence="2">
    <location>
        <begin position="1"/>
        <end position="23"/>
    </location>
</feature>
<evidence type="ECO:0000256" key="2">
    <source>
        <dbReference type="SAM" id="SignalP"/>
    </source>
</evidence>
<keyword evidence="3" id="KW-1185">Reference proteome</keyword>
<evidence type="ECO:0000256" key="1">
    <source>
        <dbReference type="SAM" id="Phobius"/>
    </source>
</evidence>
<dbReference type="Pfam" id="PF12259">
    <property type="entry name" value="Baculo_F"/>
    <property type="match status" value="1"/>
</dbReference>
<protein>
    <submittedName>
        <fullName evidence="4">Uncharacterized protein LOC128198067</fullName>
    </submittedName>
</protein>
<feature type="chain" id="PRO_5046253744" evidence="2">
    <location>
        <begin position="24"/>
        <end position="596"/>
    </location>
</feature>
<gene>
    <name evidence="4" type="primary">LOC128198067</name>
</gene>
<feature type="transmembrane region" description="Helical" evidence="1">
    <location>
        <begin position="520"/>
        <end position="541"/>
    </location>
</feature>
<accession>A0ABM3LE04</accession>
<dbReference type="InterPro" id="IPR022048">
    <property type="entry name" value="Envelope_fusion-like"/>
</dbReference>
<dbReference type="GeneID" id="128198067"/>
<dbReference type="Proteomes" id="UP001652582">
    <property type="component" value="Chromosome 4"/>
</dbReference>
<sequence length="596" mass="68100">MTAYKGFALLLIQAITIQGLVQRIEHNPGILPVKEGQAYITYDNWSYIKILDLGLLKEDLDYNVRMYEHLNINLLKYFGNETHFSDISNVKTQTDHFLNITVEKCRQLIPISRTKRGILNPLGSLIKIITGNLDNSDAMRYDELITTFKTRQERLSRKMTIVSEMVESFVNMTGISKNNLIQLDKEISDIKLWIDNTKRVLSSTRLIHTFHLFLHNFQTIYIKIDEIETAIAFSKLKTLHQSVINTDELYNLLSDIAKTDQLVYPVNLENLLKIEQSIELKAYLKNNQVTFILDIPLVKKYLFNYFRMIPLPVTNPFNQTSLIIPKAPYLLVKGSKTVPLSKPCKEIEKFAFLCHDIDTESVIKDTCLEELMLLSQNTSSCDPVLVETSGVKVESIQYNQWIIYSKFETLLLKICSTEETRERIKGTYILTIDENCSFKINGLTLKRHETVGRPLNYSRIPTMHFPTILKADELPKRKLMNLDGVNLQHLQQLAYRLEQSDSEVFAQSETSYSGINVKSISVGTLLLYVILAICLCIMLLYKFPPLRLFRQIPHSAEFELKEGGVMSGQQAGLAPAHAVGLAPVSFTRGCRIAESA</sequence>
<proteinExistence type="predicted"/>
<evidence type="ECO:0000313" key="3">
    <source>
        <dbReference type="Proteomes" id="UP001652582"/>
    </source>
</evidence>
<keyword evidence="2" id="KW-0732">Signal</keyword>
<keyword evidence="1" id="KW-0472">Membrane</keyword>